<gene>
    <name evidence="1" type="ORF">HH212_12035</name>
</gene>
<keyword evidence="2" id="KW-1185">Reference proteome</keyword>
<dbReference type="Proteomes" id="UP000502415">
    <property type="component" value="Chromosome"/>
</dbReference>
<sequence length="185" mass="19975">MQGGVEVNQVHDKSVPSAAMRFAYTITPRPARVGGGWRLQLIEDGQEVGGGVYPMTEETTSEDAYQDAMDCGEEWLMSREPHAHVDHCAALPAPLVGQAAGAVCQLGRLPAVVAGDAAVPGMHEAMERLAALDTLSAMLWLYRRLARAYGHQAHADPIIERLAREAGVDVAQRRSAPATEHKQEK</sequence>
<reference evidence="1 2" key="1">
    <citation type="submission" date="2020-04" db="EMBL/GenBank/DDBJ databases">
        <title>Genome sequencing of novel species.</title>
        <authorList>
            <person name="Heo J."/>
            <person name="Kim S.-J."/>
            <person name="Kim J.-S."/>
            <person name="Hong S.-B."/>
            <person name="Kwon S.-W."/>
        </authorList>
    </citation>
    <scope>NUCLEOTIDE SEQUENCE [LARGE SCALE GENOMIC DNA]</scope>
    <source>
        <strain evidence="1 2">GN2-R2</strain>
    </source>
</reference>
<name>A0A7Z2VWZ3_9BURK</name>
<evidence type="ECO:0000313" key="1">
    <source>
        <dbReference type="EMBL" id="QJE00659.1"/>
    </source>
</evidence>
<evidence type="ECO:0000313" key="2">
    <source>
        <dbReference type="Proteomes" id="UP000502415"/>
    </source>
</evidence>
<protein>
    <submittedName>
        <fullName evidence="1">Uncharacterized protein</fullName>
    </submittedName>
</protein>
<organism evidence="1 2">
    <name type="scientific">Massilia forsythiae</name>
    <dbReference type="NCBI Taxonomy" id="2728020"/>
    <lineage>
        <taxon>Bacteria</taxon>
        <taxon>Pseudomonadati</taxon>
        <taxon>Pseudomonadota</taxon>
        <taxon>Betaproteobacteria</taxon>
        <taxon>Burkholderiales</taxon>
        <taxon>Oxalobacteraceae</taxon>
        <taxon>Telluria group</taxon>
        <taxon>Massilia</taxon>
    </lineage>
</organism>
<dbReference type="EMBL" id="CP051685">
    <property type="protein sequence ID" value="QJE00659.1"/>
    <property type="molecule type" value="Genomic_DNA"/>
</dbReference>
<dbReference type="RefSeq" id="WP_170202691.1">
    <property type="nucleotide sequence ID" value="NZ_CP051685.1"/>
</dbReference>
<dbReference type="AlphaFoldDB" id="A0A7Z2VWZ3"/>
<accession>A0A7Z2VWZ3</accession>
<dbReference type="KEGG" id="mfy:HH212_12035"/>
<proteinExistence type="predicted"/>